<dbReference type="Pfam" id="PF00884">
    <property type="entry name" value="Sulfatase"/>
    <property type="match status" value="1"/>
</dbReference>
<evidence type="ECO:0000259" key="3">
    <source>
        <dbReference type="Pfam" id="PF00884"/>
    </source>
</evidence>
<evidence type="ECO:0000313" key="4">
    <source>
        <dbReference type="EMBL" id="QDT62852.1"/>
    </source>
</evidence>
<dbReference type="Gene3D" id="3.40.720.10">
    <property type="entry name" value="Alkaline Phosphatase, subunit A"/>
    <property type="match status" value="1"/>
</dbReference>
<name>A0A517T396_9PLAN</name>
<reference evidence="4 5" key="1">
    <citation type="submission" date="2019-02" db="EMBL/GenBank/DDBJ databases">
        <title>Deep-cultivation of Planctomycetes and their phenomic and genomic characterization uncovers novel biology.</title>
        <authorList>
            <person name="Wiegand S."/>
            <person name="Jogler M."/>
            <person name="Boedeker C."/>
            <person name="Pinto D."/>
            <person name="Vollmers J."/>
            <person name="Rivas-Marin E."/>
            <person name="Kohn T."/>
            <person name="Peeters S.H."/>
            <person name="Heuer A."/>
            <person name="Rast P."/>
            <person name="Oberbeckmann S."/>
            <person name="Bunk B."/>
            <person name="Jeske O."/>
            <person name="Meyerdierks A."/>
            <person name="Storesund J.E."/>
            <person name="Kallscheuer N."/>
            <person name="Luecker S."/>
            <person name="Lage O.M."/>
            <person name="Pohl T."/>
            <person name="Merkel B.J."/>
            <person name="Hornburger P."/>
            <person name="Mueller R.-W."/>
            <person name="Bruemmer F."/>
            <person name="Labrenz M."/>
            <person name="Spormann A.M."/>
            <person name="Op den Camp H."/>
            <person name="Overmann J."/>
            <person name="Amann R."/>
            <person name="Jetten M.S.M."/>
            <person name="Mascher T."/>
            <person name="Medema M.H."/>
            <person name="Devos D.P."/>
            <person name="Kaster A.-K."/>
            <person name="Ovreas L."/>
            <person name="Rohde M."/>
            <person name="Galperin M.Y."/>
            <person name="Jogler C."/>
        </authorList>
    </citation>
    <scope>NUCLEOTIDE SEQUENCE [LARGE SCALE GENOMIC DNA]</scope>
    <source>
        <strain evidence="4 5">V22</strain>
    </source>
</reference>
<dbReference type="Gene3D" id="3.30.1120.10">
    <property type="match status" value="1"/>
</dbReference>
<dbReference type="AlphaFoldDB" id="A0A517T396"/>
<evidence type="ECO:0000256" key="1">
    <source>
        <dbReference type="ARBA" id="ARBA00008779"/>
    </source>
</evidence>
<dbReference type="PANTHER" id="PTHR42693">
    <property type="entry name" value="ARYLSULFATASE FAMILY MEMBER"/>
    <property type="match status" value="1"/>
</dbReference>
<dbReference type="InterPro" id="IPR017850">
    <property type="entry name" value="Alkaline_phosphatase_core_sf"/>
</dbReference>
<comment type="similarity">
    <text evidence="1">Belongs to the sulfatase family.</text>
</comment>
<dbReference type="Proteomes" id="UP000319976">
    <property type="component" value="Chromosome"/>
</dbReference>
<keyword evidence="5" id="KW-1185">Reference proteome</keyword>
<proteinExistence type="inferred from homology"/>
<evidence type="ECO:0000256" key="2">
    <source>
        <dbReference type="ARBA" id="ARBA00022801"/>
    </source>
</evidence>
<protein>
    <submittedName>
        <fullName evidence="4">Arylsulfatase</fullName>
        <ecNumber evidence="4">3.1.6.1</ecNumber>
    </submittedName>
</protein>
<dbReference type="CDD" id="cd16025">
    <property type="entry name" value="PAS_like"/>
    <property type="match status" value="1"/>
</dbReference>
<accession>A0A517T396</accession>
<dbReference type="EMBL" id="CP036316">
    <property type="protein sequence ID" value="QDT62852.1"/>
    <property type="molecule type" value="Genomic_DNA"/>
</dbReference>
<sequence>MKHAPLILVWMQCFLLPQFCYSETKTDPPPNIIVILSDDMGYSDLGCYGGEIRTPRLDQLAKNGLRFTQFYNTGRCCPTRASLLTGLYPHQASVGYMMKDNHLPGYRGDLGRDCVTIAEVLGDNGYQCYMSGKWHVTPHSLPGTSQHNWPLQRGFDRFYGTIHGAGSFYDPNSLVRDNTLISPFADPEYQPESYYYTDAISDHACRFITEHDTAEQPFFMYVAYTAAHWPMHAPEDEIAKYDGKYDGGYKPIRAARYERMQEIGLIDDSAELSSQVGNWNKVKNKAWETRCMETYAAMITRMDTGIGKIVDTLSDGGKLQNTLILFMQDNGGCAERLGRIPRKNVGAGPRIEPASLAPMSPSDLQLDMIPKQSRDGYPQRMGAGVMPGPADTFVAYGENWANVSNTPFRYFKHYVHEGGISTPLIAHWPQGVTGKNELRHTPTHLIDIMATCVDVADADYPEEFAGTQIQPPEGQSLRSVFNEDTLPERTIFFEHEGNAALRKGRWKLVGAKIIGPDSTRKDRWELYDMEADRSEMHDLSDTKPGLREEMIATYEAEARRTRVFPSFRKN</sequence>
<dbReference type="InterPro" id="IPR000917">
    <property type="entry name" value="Sulfatase_N"/>
</dbReference>
<dbReference type="KEGG" id="chya:V22_00500"/>
<dbReference type="InterPro" id="IPR050738">
    <property type="entry name" value="Sulfatase"/>
</dbReference>
<keyword evidence="2 4" id="KW-0378">Hydrolase</keyword>
<dbReference type="GO" id="GO:0004065">
    <property type="term" value="F:arylsulfatase activity"/>
    <property type="evidence" value="ECO:0007669"/>
    <property type="project" value="UniProtKB-EC"/>
</dbReference>
<organism evidence="4 5">
    <name type="scientific">Calycomorphotria hydatis</name>
    <dbReference type="NCBI Taxonomy" id="2528027"/>
    <lineage>
        <taxon>Bacteria</taxon>
        <taxon>Pseudomonadati</taxon>
        <taxon>Planctomycetota</taxon>
        <taxon>Planctomycetia</taxon>
        <taxon>Planctomycetales</taxon>
        <taxon>Planctomycetaceae</taxon>
        <taxon>Calycomorphotria</taxon>
    </lineage>
</organism>
<feature type="domain" description="Sulfatase N-terminal" evidence="3">
    <location>
        <begin position="30"/>
        <end position="457"/>
    </location>
</feature>
<dbReference type="SUPFAM" id="SSF53649">
    <property type="entry name" value="Alkaline phosphatase-like"/>
    <property type="match status" value="1"/>
</dbReference>
<dbReference type="PANTHER" id="PTHR42693:SF53">
    <property type="entry name" value="ENDO-4-O-SULFATASE"/>
    <property type="match status" value="1"/>
</dbReference>
<evidence type="ECO:0000313" key="5">
    <source>
        <dbReference type="Proteomes" id="UP000319976"/>
    </source>
</evidence>
<dbReference type="EC" id="3.1.6.1" evidence="4"/>
<dbReference type="RefSeq" id="WP_197439834.1">
    <property type="nucleotide sequence ID" value="NZ_CP036316.1"/>
</dbReference>
<gene>
    <name evidence="4" type="primary">atsA_4</name>
    <name evidence="4" type="ORF">V22_00500</name>
</gene>